<dbReference type="EMBL" id="JARBHB010000004">
    <property type="protein sequence ID" value="KAJ8887422.1"/>
    <property type="molecule type" value="Genomic_DNA"/>
</dbReference>
<organism evidence="1 2">
    <name type="scientific">Dryococelus australis</name>
    <dbReference type="NCBI Taxonomy" id="614101"/>
    <lineage>
        <taxon>Eukaryota</taxon>
        <taxon>Metazoa</taxon>
        <taxon>Ecdysozoa</taxon>
        <taxon>Arthropoda</taxon>
        <taxon>Hexapoda</taxon>
        <taxon>Insecta</taxon>
        <taxon>Pterygota</taxon>
        <taxon>Neoptera</taxon>
        <taxon>Polyneoptera</taxon>
        <taxon>Phasmatodea</taxon>
        <taxon>Verophasmatodea</taxon>
        <taxon>Anareolatae</taxon>
        <taxon>Phasmatidae</taxon>
        <taxon>Eurycanthinae</taxon>
        <taxon>Dryococelus</taxon>
    </lineage>
</organism>
<name>A0ABQ9HT60_9NEOP</name>
<sequence>MYAKGGGHILPRLWRDTPEFLLASSCGVLTDGKSGSVSPNAQQDFESHYFIHASNCISKQLQGLYEYLLHGFGECIQARDGDTSYCQGVRIPPRRSGFDPQWVSLMDFGTWKSCWTMLLASGLSWGAPVSPALVLQYRSILGSHAMSTDDGQLWVTCISRKKMHWPTAPDILTEQFDENSTDLRLLVWAPRSPDPSPVEHLWDLSTGIAAIMNLYGSRLLSVFVKSMPCHVTESIKAKTGYCNQCLHQVELYVRRPGNGTSQTVAHETVQLRSIEKQLLRAMENWGCGDLGRQFVFIYLTVALQHYQLFANFIQMTIAFFPLDTATPSNHQDVMSLLNEIFDGSHLASTCNALNWRVVFPSAALLDVALSGEFIILLDVTAPKFSTGLWRKLACIRAVYLSNYTFEDLYRSHNRPACSNVARILDTVKALMSPYIATDRKDSKRPVGDIGAGVKEAGNGEHCGVRNLVEMFDGSIEHFVDATAKEVVGTAVSEDDRAALAAVEASSDVAITAEEIDSTIPIDVAMTDKEVDATGKTGDISLEEEIDGEKPLTRNIHSTLTSLVIFHPFLGTLYLNFAIKVPIIAADPLHASPLVDVQLGYCTEQYSTTAGNYNAPSWLSGEKNTSYRLPSHTDEQTRHWRQPVSDNAGRGFMIVKVNGSTLYSQFIFMMNCAYEGLPLTGCRQCRFCERVFTFVQKTHRYEMAVSVKFLVHATTDLEALACRGAALYSTMSNLCIDQCRKPPPPPPPPPPAAPPPPHVIGQLHSRGNSMIDCAIDFFSCDGYITSRTYFHQCNTIVSDMYCAIDFFICDGYIIASIYYHQCTALIYRCNNSNDFFSAVTSTKSSMDPSNFSYEVRRTPYSALPASLTPAPTSPTGRLESFREPLRRHQIHFCGKMFAVGRNVRYATNFLRSVSVSQRRHPQPRYKLAAFHLESVVDFGRGRTSLPNRRNSLNLKVVISECGQMKDNRPEEEGS</sequence>
<keyword evidence="2" id="KW-1185">Reference proteome</keyword>
<protein>
    <submittedName>
        <fullName evidence="1">Uncharacterized protein</fullName>
    </submittedName>
</protein>
<reference evidence="1 2" key="1">
    <citation type="submission" date="2023-02" db="EMBL/GenBank/DDBJ databases">
        <title>LHISI_Scaffold_Assembly.</title>
        <authorList>
            <person name="Stuart O.P."/>
            <person name="Cleave R."/>
            <person name="Magrath M.J.L."/>
            <person name="Mikheyev A.S."/>
        </authorList>
    </citation>
    <scope>NUCLEOTIDE SEQUENCE [LARGE SCALE GENOMIC DNA]</scope>
    <source>
        <strain evidence="1">Daus_M_001</strain>
        <tissue evidence="1">Leg muscle</tissue>
    </source>
</reference>
<evidence type="ECO:0000313" key="1">
    <source>
        <dbReference type="EMBL" id="KAJ8887422.1"/>
    </source>
</evidence>
<proteinExistence type="predicted"/>
<comment type="caution">
    <text evidence="1">The sequence shown here is derived from an EMBL/GenBank/DDBJ whole genome shotgun (WGS) entry which is preliminary data.</text>
</comment>
<accession>A0ABQ9HT60</accession>
<gene>
    <name evidence="1" type="ORF">PR048_013637</name>
</gene>
<evidence type="ECO:0000313" key="2">
    <source>
        <dbReference type="Proteomes" id="UP001159363"/>
    </source>
</evidence>
<dbReference type="Proteomes" id="UP001159363">
    <property type="component" value="Chromosome X"/>
</dbReference>